<dbReference type="InterPro" id="IPR017437">
    <property type="entry name" value="ATP-NAD_kinase_PpnK-typ_C"/>
</dbReference>
<keyword evidence="9" id="KW-1185">Reference proteome</keyword>
<accession>A0A1E4TA73</accession>
<proteinExistence type="inferred from homology"/>
<dbReference type="SUPFAM" id="SSF111331">
    <property type="entry name" value="NAD kinase/diacylglycerol kinase-like"/>
    <property type="match status" value="1"/>
</dbReference>
<evidence type="ECO:0000313" key="9">
    <source>
        <dbReference type="Proteomes" id="UP000095023"/>
    </source>
</evidence>
<gene>
    <name evidence="8" type="ORF">CANCADRAFT_126984</name>
</gene>
<dbReference type="InterPro" id="IPR017438">
    <property type="entry name" value="ATP-NAD_kinase_N"/>
</dbReference>
<evidence type="ECO:0000313" key="8">
    <source>
        <dbReference type="EMBL" id="ODV88650.1"/>
    </source>
</evidence>
<dbReference type="InterPro" id="IPR016064">
    <property type="entry name" value="NAD/diacylglycerol_kinase_sf"/>
</dbReference>
<dbReference type="Gene3D" id="3.40.50.10330">
    <property type="entry name" value="Probable inorganic polyphosphate/atp-NAD kinase, domain 1"/>
    <property type="match status" value="1"/>
</dbReference>
<dbReference type="OrthoDB" id="24581at2759"/>
<dbReference type="GO" id="GO:0005759">
    <property type="term" value="C:mitochondrial matrix"/>
    <property type="evidence" value="ECO:0007669"/>
    <property type="project" value="EnsemblFungi"/>
</dbReference>
<dbReference type="EMBL" id="KV453843">
    <property type="protein sequence ID" value="ODV88650.1"/>
    <property type="molecule type" value="Genomic_DNA"/>
</dbReference>
<dbReference type="GO" id="GO:0034599">
    <property type="term" value="P:cellular response to oxidative stress"/>
    <property type="evidence" value="ECO:0007669"/>
    <property type="project" value="EnsemblFungi"/>
</dbReference>
<dbReference type="AlphaFoldDB" id="A0A1E4TA73"/>
<dbReference type="GO" id="GO:0006741">
    <property type="term" value="P:NADP+ biosynthetic process"/>
    <property type="evidence" value="ECO:0007669"/>
    <property type="project" value="EnsemblFungi"/>
</dbReference>
<dbReference type="PANTHER" id="PTHR20275">
    <property type="entry name" value="NAD KINASE"/>
    <property type="match status" value="1"/>
</dbReference>
<evidence type="ECO:0000256" key="2">
    <source>
        <dbReference type="ARBA" id="ARBA00022679"/>
    </source>
</evidence>
<keyword evidence="4" id="KW-0418">Kinase</keyword>
<keyword evidence="6" id="KW-0521">NADP</keyword>
<dbReference type="GO" id="GO:0019674">
    <property type="term" value="P:NAD+ metabolic process"/>
    <property type="evidence" value="ECO:0007669"/>
    <property type="project" value="InterPro"/>
</dbReference>
<dbReference type="FunFam" id="2.60.200.30:FF:000009">
    <property type="entry name" value="Poly(P)/ATP NAD kinase"/>
    <property type="match status" value="1"/>
</dbReference>
<dbReference type="Proteomes" id="UP000095023">
    <property type="component" value="Unassembled WGS sequence"/>
</dbReference>
<name>A0A1E4TA73_9ASCO</name>
<dbReference type="GO" id="GO:0016226">
    <property type="term" value="P:iron-sulfur cluster assembly"/>
    <property type="evidence" value="ECO:0007669"/>
    <property type="project" value="EnsemblFungi"/>
</dbReference>
<dbReference type="Pfam" id="PF01513">
    <property type="entry name" value="NAD_kinase"/>
    <property type="match status" value="1"/>
</dbReference>
<reference evidence="9" key="1">
    <citation type="submission" date="2016-02" db="EMBL/GenBank/DDBJ databases">
        <title>Comparative genomics of biotechnologically important yeasts.</title>
        <authorList>
            <consortium name="DOE Joint Genome Institute"/>
            <person name="Riley R."/>
            <person name="Haridas S."/>
            <person name="Wolfe K.H."/>
            <person name="Lopes M.R."/>
            <person name="Hittinger C.T."/>
            <person name="Goker M."/>
            <person name="Salamov A."/>
            <person name="Wisecaver J."/>
            <person name="Long T.M."/>
            <person name="Aerts A.L."/>
            <person name="Barry K."/>
            <person name="Choi C."/>
            <person name="Clum A."/>
            <person name="Coughlan A.Y."/>
            <person name="Deshpande S."/>
            <person name="Douglass A.P."/>
            <person name="Hanson S.J."/>
            <person name="Klenk H.-P."/>
            <person name="Labutti K."/>
            <person name="Lapidus A."/>
            <person name="Lindquist E."/>
            <person name="Lipzen A."/>
            <person name="Meier-Kolthoff J.P."/>
            <person name="Ohm R.A."/>
            <person name="Otillar R.P."/>
            <person name="Pangilinan J."/>
            <person name="Peng Y."/>
            <person name="Rokas A."/>
            <person name="Rosa C.A."/>
            <person name="Scheuner C."/>
            <person name="Sibirny A.A."/>
            <person name="Slot J.C."/>
            <person name="Stielow J.B."/>
            <person name="Sun H."/>
            <person name="Kurtzman C.P."/>
            <person name="Blackwell M."/>
            <person name="Jeffries T.W."/>
            <person name="Grigoriev I.V."/>
        </authorList>
    </citation>
    <scope>NUCLEOTIDE SEQUENCE [LARGE SCALE GENOMIC DNA]</scope>
    <source>
        <strain evidence="9">NRRL Y-17796</strain>
    </source>
</reference>
<evidence type="ECO:0000256" key="6">
    <source>
        <dbReference type="ARBA" id="ARBA00022857"/>
    </source>
</evidence>
<evidence type="ECO:0000256" key="3">
    <source>
        <dbReference type="ARBA" id="ARBA00022741"/>
    </source>
</evidence>
<dbReference type="HAMAP" id="MF_00361">
    <property type="entry name" value="NAD_kinase"/>
    <property type="match status" value="1"/>
</dbReference>
<sequence length="352" mass="39282">MIRRLHRVSQIVNKRFKHHDVRELPEKIRPRYSQNSDTKMYSLDWGFTRPRNVLFIKKPFLPTVRNATIDVMRHVKQTYPDVNMLVEPDVEEELDQTASDLDTFSGSHKDLVNKADMLVTFGGDGTILHAVSLFSQIDEVPPILSFSMGTLGFLLPFNIAEHASALDHALNGSAPLLNRMRLSCTRSNSHTVQRAMNEIHLHRGRAPHLLRLNIYVNDAFVTEAVADGILVSTPTGSTAYSLSAGGSIVHPRVPCILLTPICPRSLSFRPLIFPCTDRIRLTVSEESRGEGAECSVDGQLLGLLKRGESMEVQAAGSNSTDVWCFEHSERDWISGLNELLRFNATFGAPNDP</sequence>
<keyword evidence="7" id="KW-0520">NAD</keyword>
<dbReference type="InterPro" id="IPR002504">
    <property type="entry name" value="NADK"/>
</dbReference>
<dbReference type="GO" id="GO:0003951">
    <property type="term" value="F:NAD+ kinase activity"/>
    <property type="evidence" value="ECO:0007669"/>
    <property type="project" value="InterPro"/>
</dbReference>
<evidence type="ECO:0008006" key="10">
    <source>
        <dbReference type="Google" id="ProtNLM"/>
    </source>
</evidence>
<comment type="similarity">
    <text evidence="1">Belongs to the NAD kinase family.</text>
</comment>
<protein>
    <recommendedName>
        <fullName evidence="10">NAD+ kinase</fullName>
    </recommendedName>
</protein>
<evidence type="ECO:0000256" key="1">
    <source>
        <dbReference type="ARBA" id="ARBA00010995"/>
    </source>
</evidence>
<dbReference type="PANTHER" id="PTHR20275:SF26">
    <property type="entry name" value="NADH KINASE POS5, MITOCHONDRIAL"/>
    <property type="match status" value="1"/>
</dbReference>
<evidence type="ECO:0000256" key="4">
    <source>
        <dbReference type="ARBA" id="ARBA00022777"/>
    </source>
</evidence>
<evidence type="ECO:0000256" key="7">
    <source>
        <dbReference type="ARBA" id="ARBA00023027"/>
    </source>
</evidence>
<evidence type="ECO:0000256" key="5">
    <source>
        <dbReference type="ARBA" id="ARBA00022840"/>
    </source>
</evidence>
<dbReference type="GO" id="GO:0042736">
    <property type="term" value="F:NADH kinase activity"/>
    <property type="evidence" value="ECO:0007669"/>
    <property type="project" value="EnsemblFungi"/>
</dbReference>
<keyword evidence="2" id="KW-0808">Transferase</keyword>
<dbReference type="Pfam" id="PF20143">
    <property type="entry name" value="NAD_kinase_C"/>
    <property type="match status" value="1"/>
</dbReference>
<dbReference type="GO" id="GO:0005524">
    <property type="term" value="F:ATP binding"/>
    <property type="evidence" value="ECO:0007669"/>
    <property type="project" value="UniProtKB-KW"/>
</dbReference>
<keyword evidence="5" id="KW-0067">ATP-binding</keyword>
<keyword evidence="3" id="KW-0547">Nucleotide-binding</keyword>
<organism evidence="8 9">
    <name type="scientific">Tortispora caseinolytica NRRL Y-17796</name>
    <dbReference type="NCBI Taxonomy" id="767744"/>
    <lineage>
        <taxon>Eukaryota</taxon>
        <taxon>Fungi</taxon>
        <taxon>Dikarya</taxon>
        <taxon>Ascomycota</taxon>
        <taxon>Saccharomycotina</taxon>
        <taxon>Trigonopsidomycetes</taxon>
        <taxon>Trigonopsidales</taxon>
        <taxon>Trigonopsidaceae</taxon>
        <taxon>Tortispora</taxon>
    </lineage>
</organism>
<dbReference type="Gene3D" id="2.60.200.30">
    <property type="entry name" value="Probable inorganic polyphosphate/atp-NAD kinase, domain 2"/>
    <property type="match status" value="1"/>
</dbReference>